<reference evidence="1 2" key="1">
    <citation type="submission" date="2020-08" db="EMBL/GenBank/DDBJ databases">
        <title>Genomic Encyclopedia of Type Strains, Phase IV (KMG-IV): sequencing the most valuable type-strain genomes for metagenomic binning, comparative biology and taxonomic classification.</title>
        <authorList>
            <person name="Goeker M."/>
        </authorList>
    </citation>
    <scope>NUCLEOTIDE SEQUENCE [LARGE SCALE GENOMIC DNA]</scope>
    <source>
        <strain evidence="1 2">DSM 17976</strain>
    </source>
</reference>
<dbReference type="RefSeq" id="WP_183974952.1">
    <property type="nucleotide sequence ID" value="NZ_JACIBY010000005.1"/>
</dbReference>
<accession>A0A7W5ZNX3</accession>
<sequence length="197" mass="22064">MNYFSSFTLVAFIGLLFVGCNMERRVNGSKEAVEKVKSMQIKRVTTQQVVTIVDDWGQRIVKQAQANLENALAKSPSDAAAFCQLQKLPQIDSLEKLYTAEINLLGTKDLKNPTLSAKEQEILDAYVYNAENKLSQIPNIQKLGDSALVYNAPVSLQSSICHKCFGEDATHLAVWRVKFKRSEVIRKVNAKSLQKIK</sequence>
<evidence type="ECO:0000313" key="2">
    <source>
        <dbReference type="Proteomes" id="UP000541352"/>
    </source>
</evidence>
<dbReference type="AlphaFoldDB" id="A0A7W5ZNX3"/>
<organism evidence="1 2">
    <name type="scientific">Runella defluvii</name>
    <dbReference type="NCBI Taxonomy" id="370973"/>
    <lineage>
        <taxon>Bacteria</taxon>
        <taxon>Pseudomonadati</taxon>
        <taxon>Bacteroidota</taxon>
        <taxon>Cytophagia</taxon>
        <taxon>Cytophagales</taxon>
        <taxon>Spirosomataceae</taxon>
        <taxon>Runella</taxon>
    </lineage>
</organism>
<gene>
    <name evidence="1" type="ORF">FHS57_003050</name>
</gene>
<dbReference type="Proteomes" id="UP000541352">
    <property type="component" value="Unassembled WGS sequence"/>
</dbReference>
<proteinExistence type="predicted"/>
<evidence type="ECO:0008006" key="3">
    <source>
        <dbReference type="Google" id="ProtNLM"/>
    </source>
</evidence>
<dbReference type="EMBL" id="JACIBY010000005">
    <property type="protein sequence ID" value="MBB3839044.1"/>
    <property type="molecule type" value="Genomic_DNA"/>
</dbReference>
<comment type="caution">
    <text evidence="1">The sequence shown here is derived from an EMBL/GenBank/DDBJ whole genome shotgun (WGS) entry which is preliminary data.</text>
</comment>
<evidence type="ECO:0000313" key="1">
    <source>
        <dbReference type="EMBL" id="MBB3839044.1"/>
    </source>
</evidence>
<protein>
    <recommendedName>
        <fullName evidence="3">DUF3365 domain-containing protein</fullName>
    </recommendedName>
</protein>
<keyword evidence="2" id="KW-1185">Reference proteome</keyword>
<name>A0A7W5ZNX3_9BACT</name>